<feature type="compositionally biased region" description="Basic and acidic residues" evidence="2">
    <location>
        <begin position="271"/>
        <end position="284"/>
    </location>
</feature>
<accession>A0ABR4CJZ5</accession>
<feature type="coiled-coil region" evidence="1">
    <location>
        <begin position="470"/>
        <end position="497"/>
    </location>
</feature>
<reference evidence="3 4" key="1">
    <citation type="journal article" date="2024" name="Commun. Biol.">
        <title>Comparative genomic analysis of thermophilic fungi reveals convergent evolutionary adaptations and gene losses.</title>
        <authorList>
            <person name="Steindorff A.S."/>
            <person name="Aguilar-Pontes M.V."/>
            <person name="Robinson A.J."/>
            <person name="Andreopoulos B."/>
            <person name="LaButti K."/>
            <person name="Kuo A."/>
            <person name="Mondo S."/>
            <person name="Riley R."/>
            <person name="Otillar R."/>
            <person name="Haridas S."/>
            <person name="Lipzen A."/>
            <person name="Grimwood J."/>
            <person name="Schmutz J."/>
            <person name="Clum A."/>
            <person name="Reid I.D."/>
            <person name="Moisan M.C."/>
            <person name="Butler G."/>
            <person name="Nguyen T.T.M."/>
            <person name="Dewar K."/>
            <person name="Conant G."/>
            <person name="Drula E."/>
            <person name="Henrissat B."/>
            <person name="Hansel C."/>
            <person name="Singer S."/>
            <person name="Hutchinson M.I."/>
            <person name="de Vries R.P."/>
            <person name="Natvig D.O."/>
            <person name="Powell A.J."/>
            <person name="Tsang A."/>
            <person name="Grigoriev I.V."/>
        </authorList>
    </citation>
    <scope>NUCLEOTIDE SEQUENCE [LARGE SCALE GENOMIC DNA]</scope>
    <source>
        <strain evidence="3 4">CBS 494.80</strain>
    </source>
</reference>
<dbReference type="Proteomes" id="UP001595075">
    <property type="component" value="Unassembled WGS sequence"/>
</dbReference>
<keyword evidence="1" id="KW-0175">Coiled coil</keyword>
<organism evidence="3 4">
    <name type="scientific">Oculimacula yallundae</name>
    <dbReference type="NCBI Taxonomy" id="86028"/>
    <lineage>
        <taxon>Eukaryota</taxon>
        <taxon>Fungi</taxon>
        <taxon>Dikarya</taxon>
        <taxon>Ascomycota</taxon>
        <taxon>Pezizomycotina</taxon>
        <taxon>Leotiomycetes</taxon>
        <taxon>Helotiales</taxon>
        <taxon>Ploettnerulaceae</taxon>
        <taxon>Oculimacula</taxon>
    </lineage>
</organism>
<feature type="region of interest" description="Disordered" evidence="2">
    <location>
        <begin position="99"/>
        <end position="128"/>
    </location>
</feature>
<feature type="region of interest" description="Disordered" evidence="2">
    <location>
        <begin position="35"/>
        <end position="67"/>
    </location>
</feature>
<dbReference type="EMBL" id="JAZHXI010000007">
    <property type="protein sequence ID" value="KAL2070047.1"/>
    <property type="molecule type" value="Genomic_DNA"/>
</dbReference>
<comment type="caution">
    <text evidence="3">The sequence shown here is derived from an EMBL/GenBank/DDBJ whole genome shotgun (WGS) entry which is preliminary data.</text>
</comment>
<feature type="compositionally biased region" description="Low complexity" evidence="2">
    <location>
        <begin position="38"/>
        <end position="63"/>
    </location>
</feature>
<name>A0ABR4CJZ5_9HELO</name>
<feature type="region of interest" description="Disordered" evidence="2">
    <location>
        <begin position="671"/>
        <end position="694"/>
    </location>
</feature>
<evidence type="ECO:0000313" key="3">
    <source>
        <dbReference type="EMBL" id="KAL2070047.1"/>
    </source>
</evidence>
<evidence type="ECO:0000313" key="4">
    <source>
        <dbReference type="Proteomes" id="UP001595075"/>
    </source>
</evidence>
<feature type="region of interest" description="Disordered" evidence="2">
    <location>
        <begin position="365"/>
        <end position="384"/>
    </location>
</feature>
<feature type="region of interest" description="Disordered" evidence="2">
    <location>
        <begin position="208"/>
        <end position="255"/>
    </location>
</feature>
<gene>
    <name evidence="3" type="ORF">VTL71DRAFT_14727</name>
</gene>
<protein>
    <submittedName>
        <fullName evidence="3">Uncharacterized protein</fullName>
    </submittedName>
</protein>
<feature type="region of interest" description="Disordered" evidence="2">
    <location>
        <begin position="271"/>
        <end position="293"/>
    </location>
</feature>
<proteinExistence type="predicted"/>
<feature type="compositionally biased region" description="Polar residues" evidence="2">
    <location>
        <begin position="212"/>
        <end position="227"/>
    </location>
</feature>
<evidence type="ECO:0000256" key="2">
    <source>
        <dbReference type="SAM" id="MobiDB-lite"/>
    </source>
</evidence>
<keyword evidence="4" id="KW-1185">Reference proteome</keyword>
<sequence>MVFHHFPNHFIDPDASSSTTASPVYSHSPSSPLPYLPILPSRTTSSTHSPATTPTLPLPTLTGPFPPLLPAPSGLQIRVRDQDAVFASLDQALIQKAQNAFSEDEDEGEDAGGGGGEDEWNGKGVAPMQDEARMVAKGRYEAMETEDELRPEMAQRALEEFTRERIPYVVCASERLQAVFGDKNSMGFELPEVPRNMTPSFGRILSTPPGPSNNLSPGFSPRNTSFNDPADRRKDSGVYMQQRSPLSPISPFGFHQVDEKTGEGLREWLLKRGKETGTQRKREPTTYTDPTSNLPAQGIQTWLWFLISRPVISLSPTETNTNPLSAWTHNPKPPTTIRPPPDFQMPIPTSYVVFACPASNITEYPDCKDDSAPPPPSTIHSRSHVPGAPAYFTSQAQTLPHLDTRSSSSSSEVKKIYKRKDYDFSFQGIPLFEFSSSALFSVPSRSDFSILSIENIGSWYPSDESGFCTIDEWQSRIRAWEDEIDNLGREERKVEERAYRERGSEDPSAKRGVWWARFYEGVYAEERRWRRIKECMSRGKCRVVVRWVELESTPPMSSLGSGFGPALRGKKNKTSPLMDLGDEFGEGDADMNDFDDAAINLGLGIDIDHGRTRRGSGENKKFKERIARRRLSSGAQAKVTRSEARRRSGLGVFSTSQETVVGAGVLIGIGGENGVAAEGGGEDEGAPKEKRRKK</sequence>
<evidence type="ECO:0000256" key="1">
    <source>
        <dbReference type="SAM" id="Coils"/>
    </source>
</evidence>